<evidence type="ECO:0000313" key="7">
    <source>
        <dbReference type="Proteomes" id="UP000235786"/>
    </source>
</evidence>
<reference evidence="6 7" key="1">
    <citation type="submission" date="2016-04" db="EMBL/GenBank/DDBJ databases">
        <title>A degradative enzymes factory behind the ericoid mycorrhizal symbiosis.</title>
        <authorList>
            <consortium name="DOE Joint Genome Institute"/>
            <person name="Martino E."/>
            <person name="Morin E."/>
            <person name="Grelet G."/>
            <person name="Kuo A."/>
            <person name="Kohler A."/>
            <person name="Daghino S."/>
            <person name="Barry K."/>
            <person name="Choi C."/>
            <person name="Cichocki N."/>
            <person name="Clum A."/>
            <person name="Copeland A."/>
            <person name="Hainaut M."/>
            <person name="Haridas S."/>
            <person name="Labutti K."/>
            <person name="Lindquist E."/>
            <person name="Lipzen A."/>
            <person name="Khouja H.-R."/>
            <person name="Murat C."/>
            <person name="Ohm R."/>
            <person name="Olson A."/>
            <person name="Spatafora J."/>
            <person name="Veneault-Fourrey C."/>
            <person name="Henrissat B."/>
            <person name="Grigoriev I."/>
            <person name="Martin F."/>
            <person name="Perotto S."/>
        </authorList>
    </citation>
    <scope>NUCLEOTIDE SEQUENCE [LARGE SCALE GENOMIC DNA]</scope>
    <source>
        <strain evidence="6 7">F</strain>
    </source>
</reference>
<dbReference type="AlphaFoldDB" id="A0A2J6RRA7"/>
<dbReference type="InterPro" id="IPR036188">
    <property type="entry name" value="FAD/NAD-bd_sf"/>
</dbReference>
<dbReference type="PANTHER" id="PTHR46720">
    <property type="entry name" value="HYDROXYLASE, PUTATIVE (AFU_ORTHOLOGUE AFUA_3G01460)-RELATED"/>
    <property type="match status" value="1"/>
</dbReference>
<keyword evidence="1" id="KW-0285">Flavoprotein</keyword>
<feature type="domain" description="FAD-binding" evidence="5">
    <location>
        <begin position="157"/>
        <end position="360"/>
    </location>
</feature>
<protein>
    <submittedName>
        <fullName evidence="6">FAD/NAD(P)-binding domain-containing protein</fullName>
    </submittedName>
</protein>
<evidence type="ECO:0000256" key="4">
    <source>
        <dbReference type="SAM" id="Phobius"/>
    </source>
</evidence>
<feature type="transmembrane region" description="Helical" evidence="4">
    <location>
        <begin position="12"/>
        <end position="30"/>
    </location>
</feature>
<keyword evidence="7" id="KW-1185">Reference proteome</keyword>
<evidence type="ECO:0000256" key="3">
    <source>
        <dbReference type="ARBA" id="ARBA00023002"/>
    </source>
</evidence>
<dbReference type="GO" id="GO:0016491">
    <property type="term" value="F:oxidoreductase activity"/>
    <property type="evidence" value="ECO:0007669"/>
    <property type="project" value="UniProtKB-KW"/>
</dbReference>
<keyword evidence="3" id="KW-0560">Oxidoreductase</keyword>
<gene>
    <name evidence="6" type="ORF">L207DRAFT_512435</name>
</gene>
<dbReference type="OrthoDB" id="10021397at2759"/>
<dbReference type="Pfam" id="PF01494">
    <property type="entry name" value="FAD_binding_3"/>
    <property type="match status" value="1"/>
</dbReference>
<dbReference type="STRING" id="1149755.A0A2J6RRA7"/>
<name>A0A2J6RRA7_HYAVF</name>
<organism evidence="6 7">
    <name type="scientific">Hyaloscypha variabilis (strain UAMH 11265 / GT02V1 / F)</name>
    <name type="common">Meliniomyces variabilis</name>
    <dbReference type="NCBI Taxonomy" id="1149755"/>
    <lineage>
        <taxon>Eukaryota</taxon>
        <taxon>Fungi</taxon>
        <taxon>Dikarya</taxon>
        <taxon>Ascomycota</taxon>
        <taxon>Pezizomycotina</taxon>
        <taxon>Leotiomycetes</taxon>
        <taxon>Helotiales</taxon>
        <taxon>Hyaloscyphaceae</taxon>
        <taxon>Hyaloscypha</taxon>
        <taxon>Hyaloscypha variabilis</taxon>
    </lineage>
</organism>
<dbReference type="SUPFAM" id="SSF54373">
    <property type="entry name" value="FAD-linked reductases, C-terminal domain"/>
    <property type="match status" value="1"/>
</dbReference>
<dbReference type="InterPro" id="IPR051104">
    <property type="entry name" value="FAD_monoxygenase"/>
</dbReference>
<accession>A0A2J6RRA7</accession>
<evidence type="ECO:0000259" key="5">
    <source>
        <dbReference type="Pfam" id="PF01494"/>
    </source>
</evidence>
<dbReference type="GO" id="GO:0071949">
    <property type="term" value="F:FAD binding"/>
    <property type="evidence" value="ECO:0007669"/>
    <property type="project" value="InterPro"/>
</dbReference>
<evidence type="ECO:0000256" key="1">
    <source>
        <dbReference type="ARBA" id="ARBA00022630"/>
    </source>
</evidence>
<keyword evidence="4" id="KW-0472">Membrane</keyword>
<keyword evidence="4" id="KW-1133">Transmembrane helix</keyword>
<dbReference type="EMBL" id="KZ613945">
    <property type="protein sequence ID" value="PMD41051.1"/>
    <property type="molecule type" value="Genomic_DNA"/>
</dbReference>
<proteinExistence type="predicted"/>
<dbReference type="GO" id="GO:0044550">
    <property type="term" value="P:secondary metabolite biosynthetic process"/>
    <property type="evidence" value="ECO:0007669"/>
    <property type="project" value="UniProtKB-ARBA"/>
</dbReference>
<evidence type="ECO:0000256" key="2">
    <source>
        <dbReference type="ARBA" id="ARBA00022827"/>
    </source>
</evidence>
<dbReference type="SUPFAM" id="SSF51905">
    <property type="entry name" value="FAD/NAD(P)-binding domain"/>
    <property type="match status" value="1"/>
</dbReference>
<dbReference type="InterPro" id="IPR002938">
    <property type="entry name" value="FAD-bd"/>
</dbReference>
<dbReference type="Proteomes" id="UP000235786">
    <property type="component" value="Unassembled WGS sequence"/>
</dbReference>
<evidence type="ECO:0000313" key="6">
    <source>
        <dbReference type="EMBL" id="PMD41051.1"/>
    </source>
</evidence>
<dbReference type="FunFam" id="3.50.50.60:FF:000153">
    <property type="entry name" value="Salicylate hydroxylase, putative"/>
    <property type="match status" value="1"/>
</dbReference>
<dbReference type="PRINTS" id="PR00420">
    <property type="entry name" value="RNGMNOXGNASE"/>
</dbReference>
<keyword evidence="2" id="KW-0274">FAD</keyword>
<sequence>MATINSQYPHGGIAIVGGGIAGVTLALGLISRGIPCKIYEQGRGFAEIGAGVAFAPNSIRAMKACDPDVYTAFKAVATHNTWESKCADPVTGRKGLYFDFLDGYHHEKDDSEPPKPLFSLWNDEGANSVHRAHFLDEMVKFVPKDIAAFRKRVERVEEIENGPVVLYFADGTTATADAVVGADGVKSHVRQSLLGAENPESHANYTYKYAYRGLIPMDKAAAELGEEMAVNSKMFLGPDGHILTFPIDKGQTLNVVAFVTTQEPWTDLHKSTRAATKQDALKDFAGWGNTVTHLLGLLNDDVDIWAIFDMLDHPAPLYSKGRVCIIGDAAHATSPHHGSGAGFAIEDSAVLAELLARPEAKSPAGLRAVFQAFDQCRRPRTQWLVASSRRTGELYEWQAKGVKDNIEMIAAEVHERFEKIWQGDIKKMIAEAQETFQKFLANPEL</sequence>
<dbReference type="PANTHER" id="PTHR46720:SF3">
    <property type="entry name" value="FAD-BINDING DOMAIN-CONTAINING PROTEIN-RELATED"/>
    <property type="match status" value="1"/>
</dbReference>
<keyword evidence="4" id="KW-0812">Transmembrane</keyword>
<dbReference type="Gene3D" id="3.50.50.60">
    <property type="entry name" value="FAD/NAD(P)-binding domain"/>
    <property type="match status" value="1"/>
</dbReference>